<dbReference type="Pfam" id="PF19453">
    <property type="entry name" value="DUF5991"/>
    <property type="match status" value="1"/>
</dbReference>
<comment type="caution">
    <text evidence="1">The sequence shown here is derived from an EMBL/GenBank/DDBJ whole genome shotgun (WGS) entry which is preliminary data.</text>
</comment>
<sequence>MKKILSIILIIFTLNSVVNCDGQNKNNITELTEKLVDENSSPINFLDRKYFTNYELDTHHEYPTFFYRSNSLGEFSVNFIAQESESQNFWRENNEILSLYMGIETSKEEDIKINQLIKEKLESNFDAYYKIAEFVQPKYLLKNSYDYIYPYKKTYYLYDNNKNSWMFLNEKLIFDGSEEKNITRLSDLLSMLKIPNIKVQNSISKIKKNDDISNITQSINWEGTYHLNVDYGKLDENSEMSIDYTLEVKNNTCTFSGLGYKAYFTDRCTIEGKGSVLILKFEQSIDGDGFSDHSNLNLLGEINYKKGTYYLKSPIVADSKSNYNTEIKLEKSK</sequence>
<dbReference type="RefSeq" id="WP_173780605.1">
    <property type="nucleotide sequence ID" value="NZ_JABSNO010000041.1"/>
</dbReference>
<evidence type="ECO:0000313" key="1">
    <source>
        <dbReference type="EMBL" id="NRS94074.1"/>
    </source>
</evidence>
<evidence type="ECO:0000313" key="2">
    <source>
        <dbReference type="Proteomes" id="UP000610746"/>
    </source>
</evidence>
<proteinExistence type="predicted"/>
<dbReference type="EMBL" id="JABSNO010000041">
    <property type="protein sequence ID" value="NRS94074.1"/>
    <property type="molecule type" value="Genomic_DNA"/>
</dbReference>
<dbReference type="AlphaFoldDB" id="A0A8J8G9Y4"/>
<organism evidence="1 2">
    <name type="scientific">Frigoriflavimonas asaccharolytica</name>
    <dbReference type="NCBI Taxonomy" id="2735899"/>
    <lineage>
        <taxon>Bacteria</taxon>
        <taxon>Pseudomonadati</taxon>
        <taxon>Bacteroidota</taxon>
        <taxon>Flavobacteriia</taxon>
        <taxon>Flavobacteriales</taxon>
        <taxon>Weeksellaceae</taxon>
        <taxon>Frigoriflavimonas</taxon>
    </lineage>
</organism>
<dbReference type="Proteomes" id="UP000610746">
    <property type="component" value="Unassembled WGS sequence"/>
</dbReference>
<accession>A0A8J8G9Y4</accession>
<dbReference type="InterPro" id="IPR046033">
    <property type="entry name" value="DUF5991"/>
</dbReference>
<reference evidence="1" key="1">
    <citation type="submission" date="2020-05" db="EMBL/GenBank/DDBJ databases">
        <title>Genomic Encyclopedia of Type Strains, Phase IV (KMG-V): Genome sequencing to study the core and pangenomes of soil and plant-associated prokaryotes.</title>
        <authorList>
            <person name="Whitman W."/>
        </authorList>
    </citation>
    <scope>NUCLEOTIDE SEQUENCE</scope>
    <source>
        <strain evidence="1">16F</strain>
    </source>
</reference>
<gene>
    <name evidence="1" type="ORF">HNQ03_003174</name>
</gene>
<name>A0A8J8G9Y4_9FLAO</name>
<protein>
    <submittedName>
        <fullName evidence="1">Uncharacterized protein</fullName>
    </submittedName>
</protein>
<keyword evidence="2" id="KW-1185">Reference proteome</keyword>